<evidence type="ECO:0000313" key="1">
    <source>
        <dbReference type="EMBL" id="GIO45595.1"/>
    </source>
</evidence>
<dbReference type="Proteomes" id="UP000682811">
    <property type="component" value="Unassembled WGS sequence"/>
</dbReference>
<organism evidence="1 2">
    <name type="scientific">Paenibacillus azoreducens</name>
    <dbReference type="NCBI Taxonomy" id="116718"/>
    <lineage>
        <taxon>Bacteria</taxon>
        <taxon>Bacillati</taxon>
        <taxon>Bacillota</taxon>
        <taxon>Bacilli</taxon>
        <taxon>Bacillales</taxon>
        <taxon>Paenibacillaceae</taxon>
        <taxon>Paenibacillus</taxon>
    </lineage>
</organism>
<dbReference type="AlphaFoldDB" id="A0A920CNQ0"/>
<reference evidence="1 2" key="1">
    <citation type="submission" date="2021-03" db="EMBL/GenBank/DDBJ databases">
        <title>Antimicrobial resistance genes in bacteria isolated from Japanese honey, and their potential for conferring macrolide and lincosamide resistance in the American foulbrood pathogen Paenibacillus larvae.</title>
        <authorList>
            <person name="Okamoto M."/>
            <person name="Kumagai M."/>
            <person name="Kanamori H."/>
            <person name="Takamatsu D."/>
        </authorList>
    </citation>
    <scope>NUCLEOTIDE SEQUENCE [LARGE SCALE GENOMIC DNA]</scope>
    <source>
        <strain evidence="1 2">J34TS1</strain>
    </source>
</reference>
<evidence type="ECO:0000313" key="2">
    <source>
        <dbReference type="Proteomes" id="UP000682811"/>
    </source>
</evidence>
<dbReference type="EMBL" id="BORT01000001">
    <property type="protein sequence ID" value="GIO45595.1"/>
    <property type="molecule type" value="Genomic_DNA"/>
</dbReference>
<gene>
    <name evidence="1" type="ORF">J34TS1_03600</name>
</gene>
<accession>A0A920CNQ0</accession>
<keyword evidence="2" id="KW-1185">Reference proteome</keyword>
<name>A0A920CNQ0_9BACL</name>
<sequence length="70" mass="8374">MATIRELLSDADFEEAERRKLPIRVFRDDLLIDSATYIIRFTDTTIITQSDVSDVTYHSRRECQFYELRK</sequence>
<protein>
    <submittedName>
        <fullName evidence="1">Uncharacterized protein</fullName>
    </submittedName>
</protein>
<comment type="caution">
    <text evidence="1">The sequence shown here is derived from an EMBL/GenBank/DDBJ whole genome shotgun (WGS) entry which is preliminary data.</text>
</comment>
<dbReference type="RefSeq" id="WP_212976748.1">
    <property type="nucleotide sequence ID" value="NZ_AP025343.1"/>
</dbReference>
<proteinExistence type="predicted"/>